<keyword evidence="1" id="KW-0732">Signal</keyword>
<dbReference type="AlphaFoldDB" id="A0A8S8X9T2"/>
<accession>A0A8S8X9T2</accession>
<feature type="chain" id="PRO_5035744490" evidence="1">
    <location>
        <begin position="19"/>
        <end position="143"/>
    </location>
</feature>
<dbReference type="PROSITE" id="PS51257">
    <property type="entry name" value="PROKAR_LIPOPROTEIN"/>
    <property type="match status" value="1"/>
</dbReference>
<sequence>MRSLLASMSLLFAITACSTSPVPTSAAQPVPSDRLLNRAYLQPRPDSAEIVLKRDSGFASVTAKIRVFMDGVPIADLYTSEKVTIYPPAGYHVFSANYPQALFGLGNIPEVAAELRPGDRRAYRVGILDGILENSLVISPTAF</sequence>
<dbReference type="Proteomes" id="UP000681075">
    <property type="component" value="Unassembled WGS sequence"/>
</dbReference>
<organism evidence="2 3">
    <name type="scientific">Roseiterribacter gracilis</name>
    <dbReference type="NCBI Taxonomy" id="2812848"/>
    <lineage>
        <taxon>Bacteria</taxon>
        <taxon>Pseudomonadati</taxon>
        <taxon>Pseudomonadota</taxon>
        <taxon>Alphaproteobacteria</taxon>
        <taxon>Rhodospirillales</taxon>
        <taxon>Roseiterribacteraceae</taxon>
        <taxon>Roseiterribacter</taxon>
    </lineage>
</organism>
<dbReference type="EMBL" id="BOPV01000001">
    <property type="protein sequence ID" value="GIL40213.1"/>
    <property type="molecule type" value="Genomic_DNA"/>
</dbReference>
<keyword evidence="3" id="KW-1185">Reference proteome</keyword>
<protein>
    <submittedName>
        <fullName evidence="2">Uncharacterized protein</fullName>
    </submittedName>
</protein>
<proteinExistence type="predicted"/>
<evidence type="ECO:0000313" key="3">
    <source>
        <dbReference type="Proteomes" id="UP000681075"/>
    </source>
</evidence>
<evidence type="ECO:0000313" key="2">
    <source>
        <dbReference type="EMBL" id="GIL40213.1"/>
    </source>
</evidence>
<comment type="caution">
    <text evidence="2">The sequence shown here is derived from an EMBL/GenBank/DDBJ whole genome shotgun (WGS) entry which is preliminary data.</text>
</comment>
<name>A0A8S8X9T2_9PROT</name>
<feature type="signal peptide" evidence="1">
    <location>
        <begin position="1"/>
        <end position="18"/>
    </location>
</feature>
<gene>
    <name evidence="2" type="ORF">TMPK1_24500</name>
</gene>
<reference evidence="2" key="1">
    <citation type="submission" date="2021-02" db="EMBL/GenBank/DDBJ databases">
        <title>Genome sequence of Rhodospirillales sp. strain TMPK1 isolated from soil.</title>
        <authorList>
            <person name="Nakai R."/>
            <person name="Kusada H."/>
            <person name="Tamaki H."/>
        </authorList>
    </citation>
    <scope>NUCLEOTIDE SEQUENCE</scope>
    <source>
        <strain evidence="2">TMPK1</strain>
    </source>
</reference>
<evidence type="ECO:0000256" key="1">
    <source>
        <dbReference type="SAM" id="SignalP"/>
    </source>
</evidence>